<feature type="region of interest" description="Disordered" evidence="3">
    <location>
        <begin position="248"/>
        <end position="295"/>
    </location>
</feature>
<gene>
    <name evidence="5" type="ORF">ACHAWO_009068</name>
</gene>
<keyword evidence="4" id="KW-1133">Transmembrane helix</keyword>
<comment type="caution">
    <text evidence="5">The sequence shown here is derived from an EMBL/GenBank/DDBJ whole genome shotgun (WGS) entry which is preliminary data.</text>
</comment>
<evidence type="ECO:0000256" key="4">
    <source>
        <dbReference type="SAM" id="Phobius"/>
    </source>
</evidence>
<feature type="transmembrane region" description="Helical" evidence="4">
    <location>
        <begin position="63"/>
        <end position="88"/>
    </location>
</feature>
<proteinExistence type="predicted"/>
<evidence type="ECO:0000256" key="2">
    <source>
        <dbReference type="PROSITE-ProRule" id="PRU00708"/>
    </source>
</evidence>
<feature type="repeat" description="PPR" evidence="2">
    <location>
        <begin position="1008"/>
        <end position="1038"/>
    </location>
</feature>
<evidence type="ECO:0008006" key="7">
    <source>
        <dbReference type="Google" id="ProtNLM"/>
    </source>
</evidence>
<dbReference type="EMBL" id="JALLPJ020000752">
    <property type="protein sequence ID" value="KAL3783765.1"/>
    <property type="molecule type" value="Genomic_DNA"/>
</dbReference>
<accession>A0ABD3PBI6</accession>
<dbReference type="PANTHER" id="PTHR47942:SF63">
    <property type="entry name" value="PENTATRICOPEPTIDE REPEAT-CONTAINING PROTEIN"/>
    <property type="match status" value="1"/>
</dbReference>
<dbReference type="Proteomes" id="UP001530400">
    <property type="component" value="Unassembled WGS sequence"/>
</dbReference>
<dbReference type="PANTHER" id="PTHR47942">
    <property type="entry name" value="TETRATRICOPEPTIDE REPEAT (TPR)-LIKE SUPERFAMILY PROTEIN-RELATED"/>
    <property type="match status" value="1"/>
</dbReference>
<protein>
    <recommendedName>
        <fullName evidence="7">Pentacotripeptide-repeat region of PRORP domain-containing protein</fullName>
    </recommendedName>
</protein>
<keyword evidence="4" id="KW-0472">Membrane</keyword>
<evidence type="ECO:0000313" key="5">
    <source>
        <dbReference type="EMBL" id="KAL3783765.1"/>
    </source>
</evidence>
<feature type="compositionally biased region" description="Acidic residues" evidence="3">
    <location>
        <begin position="748"/>
        <end position="781"/>
    </location>
</feature>
<keyword evidence="1" id="KW-0677">Repeat</keyword>
<sequence>MQMMFLDDSLAVDEEQNIILGRVRPVNLNYTSRAATTVMFPRINWPSLSERTRMNRPRKRQRIKLICCSLGLLLGIFPSSGFAMIMSLKSLQYTRSSTYSKAASLLVATSNVDDSVTVGDNRIYDDEQNKTPIPFDLWLDRTTDRLLNIPPPNQVTDRAERKENPHSPYSQHHTSSPGYIPLGELTIDDVQLIATLMTSHARRGTVESALTCERLLKRVVEEVNAGNNNVAATTRMYTITMDAWARAQRRPSPASINHGSKEENANVRRQTQLQVHPEQLSSKKQPQIPLGAAAQRAHRIHNSLVAAYKQTGDPHLAPSAVSYNAAINAWSKSYHPSAGEMAELLLGEMMREWRFGQSNDSIDYEDGDVEMSIGRFSEDDDEDDGDGSITKKGNGRVRPDVVTFTAVIDAWVKCTALAHDYHYEPPPKEPYSSTQTASKFRKDKENYVEWKRNQASKADALTRRAATRAKQLLELMIQLSHYDPTSGNTCEPCMRPNCYTYSAVMNALAKSCSALRAVSPSGSGQTNYDPAREAQCMLESMIEKYQRYKSRVGEPETWKSSDYSQRFQANASAIQSGISGPELDDRSDAHNELNTSTENTTPLEVGKIVGKLPSPNNASPWWFDPRPDEMTFPPNTINYNSVLNAWSRASRYDSQSAMLAEQILLERMEKPQSKGGDAVEPDALSYSLVIHAWLRGCRGFNGTNGAPGRSSAAQIKFTDQERINRAMQIVDRMEAWARNNEIARNSYNDDEDPESENDYNDDIIDDEVDDNALDSISEDGEGASPASSDDYTKTSRSFRVHNKARHLDVEVYNSILVAYLREHSGDHAADVMRLLDRMEAIADELDMPSVRPNQRSYNVALDVISKTATKPDISLADYYNDIEQPKVRGNSAFNPLYAGKAAESLLNRMLANNFRPDAYTFASVLNTYQRIPNGRLEAALAADSVVRGMESLHLHGRIDEPPDVFHYTMVCACWSRSGEQGVAGERCSEILRHMQERDRLGFPRTRPNIRTYNAVIDAHAHNGRLPEAEDMLRSMVDAYESSAARSIEGIEDEELPVRPDSFSFNILIQQWARSRAPDGGLRAEGILDLMLKFHRNGNADVRPDGRSFAYIIHHYTKGNGRMGPGAPDKALALLRSLVKMFSQGYKEVLDSTNKTNPIFTFTSVIDAHSVLRRPDSGIVADELLQEMIKLSRQVPELCPNTYTYLSVLYAWSSCGTVDAGERATEILEAMEHDMEVAAKEGRESIMRTTQRCYVLAQTAWARSSSEKKAEGALKVLEMMERNYANGNRDSKPTIQAYSMVLNACAFADLVTAEGKQIRASPESQRRSFDIAELMLNRLSKQSDELQPTSMIYGTFIKCCGRLELPNDLAIQSATQAFADCCRAGLVSDFVLTQMRYALAPDQFLDVLVKNGYENWNSTGKILSRDGKRMQRVRWNNLPDSWRRNIDTTMG</sequence>
<feature type="region of interest" description="Disordered" evidence="3">
    <location>
        <begin position="577"/>
        <end position="598"/>
    </location>
</feature>
<keyword evidence="6" id="KW-1185">Reference proteome</keyword>
<evidence type="ECO:0000313" key="6">
    <source>
        <dbReference type="Proteomes" id="UP001530400"/>
    </source>
</evidence>
<dbReference type="InterPro" id="IPR011990">
    <property type="entry name" value="TPR-like_helical_dom_sf"/>
</dbReference>
<feature type="region of interest" description="Disordered" evidence="3">
    <location>
        <begin position="149"/>
        <end position="180"/>
    </location>
</feature>
<name>A0ABD3PBI6_9STRA</name>
<feature type="compositionally biased region" description="Polar residues" evidence="3">
    <location>
        <begin position="785"/>
        <end position="794"/>
    </location>
</feature>
<reference evidence="5 6" key="1">
    <citation type="submission" date="2024-10" db="EMBL/GenBank/DDBJ databases">
        <title>Updated reference genomes for cyclostephanoid diatoms.</title>
        <authorList>
            <person name="Roberts W.R."/>
            <person name="Alverson A.J."/>
        </authorList>
    </citation>
    <scope>NUCLEOTIDE SEQUENCE [LARGE SCALE GENOMIC DNA]</scope>
    <source>
        <strain evidence="5 6">AJA010-31</strain>
    </source>
</reference>
<keyword evidence="4" id="KW-0812">Transmembrane</keyword>
<feature type="compositionally biased region" description="Polar residues" evidence="3">
    <location>
        <begin position="167"/>
        <end position="177"/>
    </location>
</feature>
<organism evidence="5 6">
    <name type="scientific">Cyclotella atomus</name>
    <dbReference type="NCBI Taxonomy" id="382360"/>
    <lineage>
        <taxon>Eukaryota</taxon>
        <taxon>Sar</taxon>
        <taxon>Stramenopiles</taxon>
        <taxon>Ochrophyta</taxon>
        <taxon>Bacillariophyta</taxon>
        <taxon>Coscinodiscophyceae</taxon>
        <taxon>Thalassiosirophycidae</taxon>
        <taxon>Stephanodiscales</taxon>
        <taxon>Stephanodiscaceae</taxon>
        <taxon>Cyclotella</taxon>
    </lineage>
</organism>
<feature type="region of interest" description="Disordered" evidence="3">
    <location>
        <begin position="375"/>
        <end position="395"/>
    </location>
</feature>
<evidence type="ECO:0000256" key="3">
    <source>
        <dbReference type="SAM" id="MobiDB-lite"/>
    </source>
</evidence>
<feature type="region of interest" description="Disordered" evidence="3">
    <location>
        <begin position="744"/>
        <end position="794"/>
    </location>
</feature>
<evidence type="ECO:0000256" key="1">
    <source>
        <dbReference type="ARBA" id="ARBA00022737"/>
    </source>
</evidence>
<dbReference type="Gene3D" id="1.25.40.10">
    <property type="entry name" value="Tetratricopeptide repeat domain"/>
    <property type="match status" value="6"/>
</dbReference>
<feature type="compositionally biased region" description="Polar residues" evidence="3">
    <location>
        <begin position="267"/>
        <end position="285"/>
    </location>
</feature>
<dbReference type="InterPro" id="IPR002885">
    <property type="entry name" value="PPR_rpt"/>
</dbReference>
<dbReference type="Pfam" id="PF01535">
    <property type="entry name" value="PPR"/>
    <property type="match status" value="1"/>
</dbReference>
<dbReference type="PROSITE" id="PS51375">
    <property type="entry name" value="PPR"/>
    <property type="match status" value="1"/>
</dbReference>
<dbReference type="NCBIfam" id="TIGR00756">
    <property type="entry name" value="PPR"/>
    <property type="match status" value="1"/>
</dbReference>
<dbReference type="InterPro" id="IPR051222">
    <property type="entry name" value="PPR/CCM1_RNA-binding"/>
</dbReference>